<organism evidence="1 2">
    <name type="scientific">Helicostylum pulchrum</name>
    <dbReference type="NCBI Taxonomy" id="562976"/>
    <lineage>
        <taxon>Eukaryota</taxon>
        <taxon>Fungi</taxon>
        <taxon>Fungi incertae sedis</taxon>
        <taxon>Mucoromycota</taxon>
        <taxon>Mucoromycotina</taxon>
        <taxon>Mucoromycetes</taxon>
        <taxon>Mucorales</taxon>
        <taxon>Mucorineae</taxon>
        <taxon>Mucoraceae</taxon>
        <taxon>Helicostylum</taxon>
    </lineage>
</organism>
<dbReference type="Proteomes" id="UP001476247">
    <property type="component" value="Unassembled WGS sequence"/>
</dbReference>
<name>A0ABP9Y0K0_9FUNG</name>
<sequence length="59" mass="7116">MIFSWVKQNFPDPFQRNVLGGCLFVVAKDIGNLLYKYERIRQHRSRRVKNYDEVQKSRA</sequence>
<accession>A0ABP9Y0K0</accession>
<dbReference type="EMBL" id="BAABUJ010000016">
    <property type="protein sequence ID" value="GAA5800534.1"/>
    <property type="molecule type" value="Genomic_DNA"/>
</dbReference>
<evidence type="ECO:0000313" key="1">
    <source>
        <dbReference type="EMBL" id="GAA5800534.1"/>
    </source>
</evidence>
<proteinExistence type="predicted"/>
<keyword evidence="2" id="KW-1185">Reference proteome</keyword>
<gene>
    <name evidence="1" type="ORF">HPULCUR_005969</name>
</gene>
<reference evidence="1 2" key="1">
    <citation type="submission" date="2024-04" db="EMBL/GenBank/DDBJ databases">
        <title>genome sequences of Mucor flavus KT1a and Helicostylum pulchrum KT1b strains isolation_sourced from the surface of a dry-aged beef.</title>
        <authorList>
            <person name="Toyotome T."/>
            <person name="Hosono M."/>
            <person name="Torimaru M."/>
            <person name="Fukuda K."/>
            <person name="Mikami N."/>
        </authorList>
    </citation>
    <scope>NUCLEOTIDE SEQUENCE [LARGE SCALE GENOMIC DNA]</scope>
    <source>
        <strain evidence="1 2">KT1b</strain>
    </source>
</reference>
<comment type="caution">
    <text evidence="1">The sequence shown here is derived from an EMBL/GenBank/DDBJ whole genome shotgun (WGS) entry which is preliminary data.</text>
</comment>
<evidence type="ECO:0000313" key="2">
    <source>
        <dbReference type="Proteomes" id="UP001476247"/>
    </source>
</evidence>
<protein>
    <submittedName>
        <fullName evidence="1">Uncharacterized protein</fullName>
    </submittedName>
</protein>